<dbReference type="Proteomes" id="UP000247591">
    <property type="component" value="Unassembled WGS sequence"/>
</dbReference>
<dbReference type="RefSeq" id="WP_110470820.1">
    <property type="nucleotide sequence ID" value="NZ_QJSP01000010.1"/>
</dbReference>
<dbReference type="GO" id="GO:0016829">
    <property type="term" value="F:lyase activity"/>
    <property type="evidence" value="ECO:0007669"/>
    <property type="project" value="UniProtKB-KW"/>
</dbReference>
<dbReference type="CDD" id="cd03416">
    <property type="entry name" value="CbiX_SirB_N"/>
    <property type="match status" value="1"/>
</dbReference>
<evidence type="ECO:0000256" key="1">
    <source>
        <dbReference type="ARBA" id="ARBA00022723"/>
    </source>
</evidence>
<evidence type="ECO:0000313" key="4">
    <source>
        <dbReference type="Proteomes" id="UP000247591"/>
    </source>
</evidence>
<dbReference type="SUPFAM" id="SSF53800">
    <property type="entry name" value="Chelatase"/>
    <property type="match status" value="1"/>
</dbReference>
<keyword evidence="2" id="KW-0456">Lyase</keyword>
<sequence>MTTLVLAAHGSRDPRFAATIERIAHGVGKQLVGVDVRLAYLDLNTPTVQQVLAECAGDVMVAPLLLSAAFHSKVDLPALVEQACADNPAIDVRQLPTLGGDPRLVTALADRLDEVGVRPTDGVLVTAVGSSDDAADGAVHRRSAELAAALGNPLVQTVFATRLGEDNNNLRAAIRRLHRGGARRIVVSPYFLSAGLLTERVDAAVDALAPGAQIAGPLGAHPLLVDVVCDRYRAAVHAVV</sequence>
<dbReference type="InterPro" id="IPR050963">
    <property type="entry name" value="Sirohydro_Cobaltochel/CbiX"/>
</dbReference>
<keyword evidence="4" id="KW-1185">Reference proteome</keyword>
<dbReference type="AlphaFoldDB" id="A0A318RHK1"/>
<dbReference type="InterPro" id="IPR002762">
    <property type="entry name" value="CbiX-like"/>
</dbReference>
<protein>
    <submittedName>
        <fullName evidence="3">Sirohydrochlorin ferrochelatase</fullName>
    </submittedName>
</protein>
<evidence type="ECO:0000313" key="3">
    <source>
        <dbReference type="EMBL" id="PYE15486.1"/>
    </source>
</evidence>
<keyword evidence="1" id="KW-0479">Metal-binding</keyword>
<dbReference type="EMBL" id="QJSP01000010">
    <property type="protein sequence ID" value="PYE15486.1"/>
    <property type="molecule type" value="Genomic_DNA"/>
</dbReference>
<dbReference type="PANTHER" id="PTHR33542">
    <property type="entry name" value="SIROHYDROCHLORIN FERROCHELATASE, CHLOROPLASTIC"/>
    <property type="match status" value="1"/>
</dbReference>
<reference evidence="3 4" key="1">
    <citation type="submission" date="2018-06" db="EMBL/GenBank/DDBJ databases">
        <title>Genomic Encyclopedia of Type Strains, Phase IV (KMG-IV): sequencing the most valuable type-strain genomes for metagenomic binning, comparative biology and taxonomic classification.</title>
        <authorList>
            <person name="Goeker M."/>
        </authorList>
    </citation>
    <scope>NUCLEOTIDE SEQUENCE [LARGE SCALE GENOMIC DNA]</scope>
    <source>
        <strain evidence="3 4">DSM 45521</strain>
    </source>
</reference>
<evidence type="ECO:0000256" key="2">
    <source>
        <dbReference type="ARBA" id="ARBA00023239"/>
    </source>
</evidence>
<dbReference type="PANTHER" id="PTHR33542:SF5">
    <property type="entry name" value="FERROCHELATASE CHE1"/>
    <property type="match status" value="1"/>
</dbReference>
<name>A0A318RHK1_WILLI</name>
<gene>
    <name evidence="3" type="ORF">DFR67_110150</name>
</gene>
<dbReference type="Gene3D" id="3.40.50.1400">
    <property type="match status" value="2"/>
</dbReference>
<comment type="caution">
    <text evidence="3">The sequence shown here is derived from an EMBL/GenBank/DDBJ whole genome shotgun (WGS) entry which is preliminary data.</text>
</comment>
<organism evidence="3 4">
    <name type="scientific">Williamsia limnetica</name>
    <dbReference type="NCBI Taxonomy" id="882452"/>
    <lineage>
        <taxon>Bacteria</taxon>
        <taxon>Bacillati</taxon>
        <taxon>Actinomycetota</taxon>
        <taxon>Actinomycetes</taxon>
        <taxon>Mycobacteriales</taxon>
        <taxon>Nocardiaceae</taxon>
        <taxon>Williamsia</taxon>
    </lineage>
</organism>
<dbReference type="GO" id="GO:0046872">
    <property type="term" value="F:metal ion binding"/>
    <property type="evidence" value="ECO:0007669"/>
    <property type="project" value="UniProtKB-KW"/>
</dbReference>
<dbReference type="OrthoDB" id="482456at2"/>
<proteinExistence type="predicted"/>
<dbReference type="Pfam" id="PF01903">
    <property type="entry name" value="CbiX"/>
    <property type="match status" value="2"/>
</dbReference>
<accession>A0A318RHK1</accession>